<dbReference type="PANTHER" id="PTHR23324:SF66">
    <property type="entry name" value="PROTEIN REAL-TIME"/>
    <property type="match status" value="1"/>
</dbReference>
<evidence type="ECO:0000259" key="3">
    <source>
        <dbReference type="PROSITE" id="PS50904"/>
    </source>
</evidence>
<keyword evidence="4" id="KW-1185">Reference proteome</keyword>
<dbReference type="Pfam" id="PF04707">
    <property type="entry name" value="PRELI"/>
    <property type="match status" value="1"/>
</dbReference>
<dbReference type="InterPro" id="IPR036273">
    <property type="entry name" value="CRAL/TRIO_N_dom_sf"/>
</dbReference>
<reference evidence="5" key="1">
    <citation type="submission" date="2016-04" db="UniProtKB">
        <authorList>
            <consortium name="WormBaseParasite"/>
        </authorList>
    </citation>
    <scope>IDENTIFICATION</scope>
</reference>
<dbReference type="SUPFAM" id="SSF52087">
    <property type="entry name" value="CRAL/TRIO domain"/>
    <property type="match status" value="1"/>
</dbReference>
<protein>
    <submittedName>
        <fullName evidence="5">SEC14-like protein 1</fullName>
    </submittedName>
</protein>
<dbReference type="PANTHER" id="PTHR23324">
    <property type="entry name" value="SEC14 RELATED PROTEIN"/>
    <property type="match status" value="1"/>
</dbReference>
<dbReference type="AlphaFoldDB" id="A0A158R4S2"/>
<dbReference type="PROSITE" id="PS50191">
    <property type="entry name" value="CRAL_TRIO"/>
    <property type="match status" value="1"/>
</dbReference>
<dbReference type="WBParaSite" id="SMUV_0000424301-mRNA-1">
    <property type="protein sequence ID" value="SMUV_0000424301-mRNA-1"/>
    <property type="gene ID" value="SMUV_0000424301"/>
</dbReference>
<feature type="domain" description="PRELI/MSF1" evidence="3">
    <location>
        <begin position="2"/>
        <end position="175"/>
    </location>
</feature>
<feature type="domain" description="GOLD" evidence="2">
    <location>
        <begin position="523"/>
        <end position="686"/>
    </location>
</feature>
<dbReference type="SMART" id="SM01100">
    <property type="entry name" value="CRAL_TRIO_N"/>
    <property type="match status" value="1"/>
</dbReference>
<dbReference type="STRING" id="451379.A0A158R4S2"/>
<proteinExistence type="predicted"/>
<dbReference type="Pfam" id="PF00650">
    <property type="entry name" value="CRAL_TRIO"/>
    <property type="match status" value="1"/>
</dbReference>
<evidence type="ECO:0000313" key="4">
    <source>
        <dbReference type="Proteomes" id="UP000046393"/>
    </source>
</evidence>
<dbReference type="InterPro" id="IPR006797">
    <property type="entry name" value="PRELI/MSF1_dom"/>
</dbReference>
<evidence type="ECO:0000259" key="1">
    <source>
        <dbReference type="PROSITE" id="PS50191"/>
    </source>
</evidence>
<dbReference type="InterPro" id="IPR036865">
    <property type="entry name" value="CRAL-TRIO_dom_sf"/>
</dbReference>
<dbReference type="InterPro" id="IPR001251">
    <property type="entry name" value="CRAL-TRIO_dom"/>
</dbReference>
<dbReference type="PROSITE" id="PS50904">
    <property type="entry name" value="PRELI_MSF1"/>
    <property type="match status" value="1"/>
</dbReference>
<dbReference type="InterPro" id="IPR009038">
    <property type="entry name" value="GOLD_dom"/>
</dbReference>
<dbReference type="Gene3D" id="2.60.120.680">
    <property type="entry name" value="GOLD domain"/>
    <property type="match status" value="1"/>
</dbReference>
<dbReference type="SUPFAM" id="SSF46938">
    <property type="entry name" value="CRAL/TRIO N-terminal domain"/>
    <property type="match status" value="1"/>
</dbReference>
<dbReference type="Pfam" id="PF03765">
    <property type="entry name" value="CRAL_TRIO_N"/>
    <property type="match status" value="1"/>
</dbReference>
<evidence type="ECO:0000259" key="2">
    <source>
        <dbReference type="PROSITE" id="PS50866"/>
    </source>
</evidence>
<accession>A0A158R4S2</accession>
<dbReference type="InterPro" id="IPR036598">
    <property type="entry name" value="GOLD_dom_sf"/>
</dbReference>
<dbReference type="GO" id="GO:0005737">
    <property type="term" value="C:cytoplasm"/>
    <property type="evidence" value="ECO:0007669"/>
    <property type="project" value="TreeGrafter"/>
</dbReference>
<dbReference type="PROSITE" id="PS50866">
    <property type="entry name" value="GOLD"/>
    <property type="match status" value="1"/>
</dbReference>
<evidence type="ECO:0000313" key="5">
    <source>
        <dbReference type="WBParaSite" id="SMUV_0000424301-mRNA-1"/>
    </source>
</evidence>
<feature type="domain" description="CRAL-TRIO" evidence="1">
    <location>
        <begin position="338"/>
        <end position="512"/>
    </location>
</feature>
<organism evidence="4 5">
    <name type="scientific">Syphacia muris</name>
    <dbReference type="NCBI Taxonomy" id="451379"/>
    <lineage>
        <taxon>Eukaryota</taxon>
        <taxon>Metazoa</taxon>
        <taxon>Ecdysozoa</taxon>
        <taxon>Nematoda</taxon>
        <taxon>Chromadorea</taxon>
        <taxon>Rhabditida</taxon>
        <taxon>Spirurina</taxon>
        <taxon>Oxyuridomorpha</taxon>
        <taxon>Oxyuroidea</taxon>
        <taxon>Oxyuridae</taxon>
        <taxon>Syphacia</taxon>
    </lineage>
</organism>
<dbReference type="CDD" id="cd00170">
    <property type="entry name" value="SEC14"/>
    <property type="match status" value="1"/>
</dbReference>
<dbReference type="Proteomes" id="UP000046393">
    <property type="component" value="Unplaced"/>
</dbReference>
<name>A0A158R4S2_9BILA</name>
<dbReference type="SUPFAM" id="SSF101576">
    <property type="entry name" value="Supernatant protein factor (SPF), C-terminal domain"/>
    <property type="match status" value="1"/>
</dbReference>
<sequence>MVKTYQSPVRIYKYPFEIVMAAYEKRFPTCPQIPIFVGSEITYEYHSDDGAEEVIERKCQLNIDAPFIVKKLAGVDYVYFSQKNSLDRRKRTLLIEATNISFSSRIVVNEKCQYYVYPENKNWTCFEQSASLEVKAFFGFESTVEKIAVKQYAANLAKGKEVLEFFIDELVKSGVTYIPPFEDKSESVTDSAIDVSRVPEEEEKEKEKVEKRKRRPSIIVTSLKEAESASFDDRKSFSSFNAFIFGQIIRFLVAEAKLEAEYIRRFLGQLTALEESRLCEFKYGLQNTHKGKLPNDAHLLRFLRARDFDVVRATEMIQKSLLWRKQYNVDKILQEFEPPSVLLQFFPGCWHHCDNQNRPLYVLRLGQLDTKGLLRAVGVETIVKFVLSILEQGLIKTADATKRLGMPISTWTLLVDLEGLSMRHLWRPGIQVLLRIIEIAEAHYPETLGLVLIARAPRVFPVLWTLISRFIDEVTRKKFMINASESVVNELKKYVDEQYIPEFLGGTCFCLAPPGGHVPKDNYRSVEEDVTDDVLSSTYQTAIVIKGTPYEVIVPVRSKGCVLTWDFDIIKGDCEFVIYYTSKLLEQAEEARPSLLSPTEKVSVVSSSTQPATSLTTDFKLSVSDLIQEEKPVQFGDGDSMQGSHYCSKVGTYVLQWRYPETSPNQQSFDFTLVHHKCKFMYYYELLDSEGFKGSIVSLESCRSSFSSLAAITTSNPTTPATSKKST</sequence>
<dbReference type="InterPro" id="IPR011074">
    <property type="entry name" value="CRAL/TRIO_N_dom"/>
</dbReference>
<dbReference type="Gene3D" id="3.40.525.10">
    <property type="entry name" value="CRAL-TRIO lipid binding domain"/>
    <property type="match status" value="1"/>
</dbReference>
<dbReference type="SMART" id="SM00516">
    <property type="entry name" value="SEC14"/>
    <property type="match status" value="1"/>
</dbReference>
<dbReference type="InterPro" id="IPR051064">
    <property type="entry name" value="SEC14/CRAL-TRIO_domain"/>
</dbReference>